<evidence type="ECO:0000256" key="10">
    <source>
        <dbReference type="ARBA" id="ARBA00022927"/>
    </source>
</evidence>
<keyword evidence="14" id="KW-0472">Membrane</keyword>
<dbReference type="GO" id="GO:0015288">
    <property type="term" value="F:porin activity"/>
    <property type="evidence" value="ECO:0007669"/>
    <property type="project" value="UniProtKB-KW"/>
</dbReference>
<dbReference type="InterPro" id="IPR027246">
    <property type="entry name" value="Porin_Euk/Tom40"/>
</dbReference>
<dbReference type="Pfam" id="PF05010">
    <property type="entry name" value="TACC_C"/>
    <property type="match status" value="1"/>
</dbReference>
<sequence>MWLPGSSKLPALLAKHPCLITRCSVTKCIPIAPDSATPVARLLRGSMAENPVPTTSIVGDLCGTMSVRRVRGWTVWLGAASVSTHRRGMSGNDSPVTVPKTTEHEIKVRFAREFADVGSVTENLCLAPESLSSASSFHSLSSTLSTKSSSGICPDSTPETPDDAADISYVNSNIPGVEDLILACADIHLGSEYDSQDLSQDQTFASATDETPFPTSDCSFNEDLLDNTDNQTQVIETSSQLHGTTSLNQTHILGSPNNTLPVQDSQFVISYPPAEEYVLQVEESIDKHIPLQESANIVSELETCNVASSIVKDSLPTSNVNDDQLNITTTVSTGNITFNVIALSEEQAIENDCTSEILPLKDPQWCPTEISVPSISSLAQYADLSLPSISSISSPLEDTDSNAKETGVQALSELKQDTSTVLSPSDNLDQKLSQITVNNSVDEAEKHEIIKEELPQLDNCIVSDKKDNIQLLNKTSIIEPKTLEAKQEENLQTSIDKKDLETENNVVLNEIQKLIEEEIAICNETRVIDKQCNLSETVIIEKEKYIAESAAASSAVQEETSVEEELDRTLTLQEIDINFEPDEEQYEEFKPQRQSTTLSSLINAESYFEELKSTVDKVTNELLNPSLEHTDDTDQFVSATPEIFQDPSTFDFLLARSNSTHTNRLRAESLYVKFDPLVSNISMLPQGNTQTINEEKNGKNESPPPDVGTPKRNPAIAAIDRLLFYSPLPNATVQKSEEAQEKNEQPAEAPKSDAPLIDHIDMSKELELVRTTVLQLEEELEKQKKEHEAELERQKAELERQKAEFERQKATFQEKINKLQAQMSQEIKTKTQMTVVVEEYEKSISRLLTERERDRTSLEQDKAKLQEELQAANHHLTNTEAAFNDVHQKYERLKGVVSVYKSNETVLKESIQENVETIKTLETRYDQLKEHAMTQLEKANLELDGIRKQNEAETVKLHAMIRKAELKSTSLAELVEQKTKENKELAKILDEVIARCKHMSAKGKPDPSTDVYAPTEPPSQIENPGTIEDLHKKCKDIFPTNFEGAKLVVNKGLSNHFHISHTINMSSVSPSGYRFGATYVGTKQISPTEAYPILLGDIDSTGNLNANVLHQFGSRLKGKLAAQVQRNKYTAVQMTADYRGDAYTCSLTLGNPDILNGSGVLVLHYLQSLTPSLSLGGELAYQRGPAIPGGQVALLSAAGRYTSGDSTFSGSISTSACHLCFYQRASQQLQMGVELEINARMQESTATLAYQVDLPKADLVFKGSVDTTWTVGAVLEKRLQPLPFSFALSGMLNHNKQQFRLGCGLIIG</sequence>
<keyword evidence="6" id="KW-1134">Transmembrane beta strand</keyword>
<dbReference type="FunFam" id="2.40.160.10:FF:000005">
    <property type="entry name" value="mitochondrial import receptor subunit TOM40 homolog"/>
    <property type="match status" value="1"/>
</dbReference>
<dbReference type="Gene3D" id="2.40.160.10">
    <property type="entry name" value="Porin"/>
    <property type="match status" value="1"/>
</dbReference>
<organism evidence="19 20">
    <name type="scientific">Temnothorax longispinosus</name>
    <dbReference type="NCBI Taxonomy" id="300112"/>
    <lineage>
        <taxon>Eukaryota</taxon>
        <taxon>Metazoa</taxon>
        <taxon>Ecdysozoa</taxon>
        <taxon>Arthropoda</taxon>
        <taxon>Hexapoda</taxon>
        <taxon>Insecta</taxon>
        <taxon>Pterygota</taxon>
        <taxon>Neoptera</taxon>
        <taxon>Endopterygota</taxon>
        <taxon>Hymenoptera</taxon>
        <taxon>Apocrita</taxon>
        <taxon>Aculeata</taxon>
        <taxon>Formicoidea</taxon>
        <taxon>Formicidae</taxon>
        <taxon>Myrmicinae</taxon>
        <taxon>Temnothorax</taxon>
    </lineage>
</organism>
<evidence type="ECO:0000256" key="13">
    <source>
        <dbReference type="ARBA" id="ARBA00023128"/>
    </source>
</evidence>
<keyword evidence="12" id="KW-0626">Porin</keyword>
<evidence type="ECO:0000256" key="6">
    <source>
        <dbReference type="ARBA" id="ARBA00022452"/>
    </source>
</evidence>
<dbReference type="STRING" id="300112.A0A4S2KKB7"/>
<evidence type="ECO:0000256" key="8">
    <source>
        <dbReference type="ARBA" id="ARBA00022692"/>
    </source>
</evidence>
<keyword evidence="20" id="KW-1185">Reference proteome</keyword>
<keyword evidence="10" id="KW-0653">Protein transport</keyword>
<dbReference type="Pfam" id="PF01459">
    <property type="entry name" value="Porin_3"/>
    <property type="match status" value="1"/>
</dbReference>
<dbReference type="CDD" id="cd07305">
    <property type="entry name" value="Porin3_Tom40"/>
    <property type="match status" value="1"/>
</dbReference>
<dbReference type="InterPro" id="IPR007707">
    <property type="entry name" value="TACC_C"/>
</dbReference>
<dbReference type="GO" id="GO:0005741">
    <property type="term" value="C:mitochondrial outer membrane"/>
    <property type="evidence" value="ECO:0007669"/>
    <property type="project" value="UniProtKB-SubCell"/>
</dbReference>
<dbReference type="InterPro" id="IPR023614">
    <property type="entry name" value="Porin_dom_sf"/>
</dbReference>
<keyword evidence="13" id="KW-0496">Mitochondrion</keyword>
<name>A0A4S2KKB7_9HYME</name>
<dbReference type="GO" id="GO:0005856">
    <property type="term" value="C:cytoskeleton"/>
    <property type="evidence" value="ECO:0007669"/>
    <property type="project" value="UniProtKB-SubCell"/>
</dbReference>
<keyword evidence="12" id="KW-0406">Ion transport</keyword>
<dbReference type="PANTHER" id="PTHR10802">
    <property type="entry name" value="MITOCHONDRIAL IMPORT RECEPTOR SUBUNIT TOM40"/>
    <property type="match status" value="1"/>
</dbReference>
<evidence type="ECO:0000313" key="20">
    <source>
        <dbReference type="Proteomes" id="UP000310200"/>
    </source>
</evidence>
<feature type="coiled-coil region" evidence="16">
    <location>
        <begin position="483"/>
        <end position="517"/>
    </location>
</feature>
<feature type="coiled-coil region" evidence="16">
    <location>
        <begin position="766"/>
        <end position="882"/>
    </location>
</feature>
<keyword evidence="5" id="KW-0813">Transport</keyword>
<evidence type="ECO:0000256" key="1">
    <source>
        <dbReference type="ARBA" id="ARBA00004245"/>
    </source>
</evidence>
<evidence type="ECO:0000256" key="4">
    <source>
        <dbReference type="ARBA" id="ARBA00010510"/>
    </source>
</evidence>
<feature type="coiled-coil region" evidence="16">
    <location>
        <begin position="911"/>
        <end position="995"/>
    </location>
</feature>
<evidence type="ECO:0000256" key="3">
    <source>
        <dbReference type="ARBA" id="ARBA00009423"/>
    </source>
</evidence>
<dbReference type="GO" id="GO:0046930">
    <property type="term" value="C:pore complex"/>
    <property type="evidence" value="ECO:0007669"/>
    <property type="project" value="UniProtKB-KW"/>
</dbReference>
<keyword evidence="9" id="KW-1000">Mitochondrion outer membrane</keyword>
<protein>
    <submittedName>
        <fullName evidence="19">Transforming acidic coiled-coil-containing protein 1</fullName>
    </submittedName>
</protein>
<feature type="region of interest" description="Disordered" evidence="17">
    <location>
        <begin position="689"/>
        <end position="712"/>
    </location>
</feature>
<evidence type="ECO:0000256" key="2">
    <source>
        <dbReference type="ARBA" id="ARBA00004374"/>
    </source>
</evidence>
<keyword evidence="15" id="KW-0206">Cytoskeleton</keyword>
<evidence type="ECO:0000256" key="14">
    <source>
        <dbReference type="ARBA" id="ARBA00023136"/>
    </source>
</evidence>
<dbReference type="GO" id="GO:0030150">
    <property type="term" value="P:protein import into mitochondrial matrix"/>
    <property type="evidence" value="ECO:0007669"/>
    <property type="project" value="InterPro"/>
</dbReference>
<dbReference type="InterPro" id="IPR037930">
    <property type="entry name" value="Tom40"/>
</dbReference>
<evidence type="ECO:0000256" key="5">
    <source>
        <dbReference type="ARBA" id="ARBA00022448"/>
    </source>
</evidence>
<comment type="caution">
    <text evidence="19">The sequence shown here is derived from an EMBL/GenBank/DDBJ whole genome shotgun (WGS) entry which is preliminary data.</text>
</comment>
<dbReference type="Proteomes" id="UP000310200">
    <property type="component" value="Unassembled WGS sequence"/>
</dbReference>
<accession>A0A4S2KKB7</accession>
<dbReference type="Gene3D" id="1.20.5.1700">
    <property type="match status" value="1"/>
</dbReference>
<evidence type="ECO:0000256" key="7">
    <source>
        <dbReference type="ARBA" id="ARBA00022490"/>
    </source>
</evidence>
<dbReference type="EMBL" id="QBLH01002486">
    <property type="protein sequence ID" value="TGZ48409.1"/>
    <property type="molecule type" value="Genomic_DNA"/>
</dbReference>
<comment type="subcellular location">
    <subcellularLocation>
        <location evidence="1">Cytoplasm</location>
        <location evidence="1">Cytoskeleton</location>
    </subcellularLocation>
    <subcellularLocation>
        <location evidence="2">Mitochondrion outer membrane</location>
        <topology evidence="2">Multi-pass membrane protein</topology>
    </subcellularLocation>
</comment>
<proteinExistence type="inferred from homology"/>
<keyword evidence="7" id="KW-0963">Cytoplasm</keyword>
<feature type="domain" description="Transforming acidic coiled-coil-containing protein C-terminal" evidence="18">
    <location>
        <begin position="796"/>
        <end position="993"/>
    </location>
</feature>
<evidence type="ECO:0000256" key="9">
    <source>
        <dbReference type="ARBA" id="ARBA00022787"/>
    </source>
</evidence>
<feature type="region of interest" description="Disordered" evidence="17">
    <location>
        <begin position="733"/>
        <end position="755"/>
    </location>
</feature>
<keyword evidence="8" id="KW-0812">Transmembrane</keyword>
<evidence type="ECO:0000256" key="17">
    <source>
        <dbReference type="SAM" id="MobiDB-lite"/>
    </source>
</evidence>
<evidence type="ECO:0000256" key="11">
    <source>
        <dbReference type="ARBA" id="ARBA00023054"/>
    </source>
</evidence>
<reference evidence="19 20" key="1">
    <citation type="journal article" date="2019" name="Philos. Trans. R. Soc. Lond., B, Biol. Sci.">
        <title>Ant behaviour and brain gene expression of defending hosts depend on the ecological success of the intruding social parasite.</title>
        <authorList>
            <person name="Kaur R."/>
            <person name="Stoldt M."/>
            <person name="Jongepier E."/>
            <person name="Feldmeyer B."/>
            <person name="Menzel F."/>
            <person name="Bornberg-Bauer E."/>
            <person name="Foitzik S."/>
        </authorList>
    </citation>
    <scope>NUCLEOTIDE SEQUENCE [LARGE SCALE GENOMIC DNA]</scope>
    <source>
        <tissue evidence="19">Whole body</tissue>
    </source>
</reference>
<feature type="compositionally biased region" description="Basic and acidic residues" evidence="17">
    <location>
        <begin position="735"/>
        <end position="745"/>
    </location>
</feature>
<keyword evidence="11 16" id="KW-0175">Coiled coil</keyword>
<evidence type="ECO:0000256" key="16">
    <source>
        <dbReference type="SAM" id="Coils"/>
    </source>
</evidence>
<evidence type="ECO:0000256" key="12">
    <source>
        <dbReference type="ARBA" id="ARBA00023114"/>
    </source>
</evidence>
<gene>
    <name evidence="19" type="ORF">DBV15_02767</name>
</gene>
<comment type="similarity">
    <text evidence="4">Belongs to the Tom40 family.</text>
</comment>
<dbReference type="GO" id="GO:0008320">
    <property type="term" value="F:protein transmembrane transporter activity"/>
    <property type="evidence" value="ECO:0007669"/>
    <property type="project" value="InterPro"/>
</dbReference>
<evidence type="ECO:0000313" key="19">
    <source>
        <dbReference type="EMBL" id="TGZ48409.1"/>
    </source>
</evidence>
<comment type="similarity">
    <text evidence="3">Belongs to the TACC family.</text>
</comment>
<feature type="region of interest" description="Disordered" evidence="17">
    <location>
        <begin position="999"/>
        <end position="1023"/>
    </location>
</feature>
<evidence type="ECO:0000259" key="18">
    <source>
        <dbReference type="Pfam" id="PF05010"/>
    </source>
</evidence>
<evidence type="ECO:0000256" key="15">
    <source>
        <dbReference type="ARBA" id="ARBA00023212"/>
    </source>
</evidence>